<dbReference type="EMBL" id="JACHID010000001">
    <property type="protein sequence ID" value="MBB5020810.1"/>
    <property type="molecule type" value="Genomic_DNA"/>
</dbReference>
<dbReference type="Gene3D" id="3.40.250.10">
    <property type="entry name" value="Rhodanese-like domain"/>
    <property type="match status" value="1"/>
</dbReference>
<keyword evidence="3" id="KW-1185">Reference proteome</keyword>
<dbReference type="RefSeq" id="WP_183728307.1">
    <property type="nucleotide sequence ID" value="NZ_JACHID010000001.1"/>
</dbReference>
<dbReference type="Pfam" id="PF00581">
    <property type="entry name" value="Rhodanese"/>
    <property type="match status" value="1"/>
</dbReference>
<dbReference type="GO" id="GO:0004792">
    <property type="term" value="F:thiosulfate-cyanide sulfurtransferase activity"/>
    <property type="evidence" value="ECO:0007669"/>
    <property type="project" value="TreeGrafter"/>
</dbReference>
<evidence type="ECO:0000313" key="3">
    <source>
        <dbReference type="Proteomes" id="UP000528322"/>
    </source>
</evidence>
<protein>
    <submittedName>
        <fullName evidence="2">Rhodanese-related sulfurtransferase</fullName>
    </submittedName>
</protein>
<evidence type="ECO:0000259" key="1">
    <source>
        <dbReference type="PROSITE" id="PS50206"/>
    </source>
</evidence>
<name>A0A7W7Y2C1_9BACT</name>
<dbReference type="SMART" id="SM00450">
    <property type="entry name" value="RHOD"/>
    <property type="match status" value="1"/>
</dbReference>
<gene>
    <name evidence="2" type="ORF">HNR37_000113</name>
</gene>
<dbReference type="PANTHER" id="PTHR44086">
    <property type="entry name" value="THIOSULFATE SULFURTRANSFERASE RDL2, MITOCHONDRIAL-RELATED"/>
    <property type="match status" value="1"/>
</dbReference>
<keyword evidence="2" id="KW-0808">Transferase</keyword>
<dbReference type="PANTHER" id="PTHR44086:SF10">
    <property type="entry name" value="THIOSULFATE SULFURTRANSFERASE_RHODANESE-LIKE DOMAIN-CONTAINING PROTEIN 3"/>
    <property type="match status" value="1"/>
</dbReference>
<dbReference type="PROSITE" id="PS50206">
    <property type="entry name" value="RHODANESE_3"/>
    <property type="match status" value="1"/>
</dbReference>
<proteinExistence type="predicted"/>
<dbReference type="AlphaFoldDB" id="A0A7W7Y2C1"/>
<feature type="domain" description="Rhodanese" evidence="1">
    <location>
        <begin position="56"/>
        <end position="147"/>
    </location>
</feature>
<dbReference type="InterPro" id="IPR001763">
    <property type="entry name" value="Rhodanese-like_dom"/>
</dbReference>
<dbReference type="Proteomes" id="UP000528322">
    <property type="component" value="Unassembled WGS sequence"/>
</dbReference>
<comment type="caution">
    <text evidence="2">The sequence shown here is derived from an EMBL/GenBank/DDBJ whole genome shotgun (WGS) entry which is preliminary data.</text>
</comment>
<reference evidence="2 3" key="1">
    <citation type="submission" date="2020-08" db="EMBL/GenBank/DDBJ databases">
        <title>Genomic Encyclopedia of Type Strains, Phase IV (KMG-IV): sequencing the most valuable type-strain genomes for metagenomic binning, comparative biology and taxonomic classification.</title>
        <authorList>
            <person name="Goeker M."/>
        </authorList>
    </citation>
    <scope>NUCLEOTIDE SEQUENCE [LARGE SCALE GENOMIC DNA]</scope>
    <source>
        <strain evidence="2 3">DSM 22071</strain>
    </source>
</reference>
<dbReference type="SUPFAM" id="SSF52821">
    <property type="entry name" value="Rhodanese/Cell cycle control phosphatase"/>
    <property type="match status" value="1"/>
</dbReference>
<dbReference type="InterPro" id="IPR036873">
    <property type="entry name" value="Rhodanese-like_dom_sf"/>
</dbReference>
<organism evidence="2 3">
    <name type="scientific">Desulfurispira natronophila</name>
    <dbReference type="NCBI Taxonomy" id="682562"/>
    <lineage>
        <taxon>Bacteria</taxon>
        <taxon>Pseudomonadati</taxon>
        <taxon>Chrysiogenota</taxon>
        <taxon>Chrysiogenia</taxon>
        <taxon>Chrysiogenales</taxon>
        <taxon>Chrysiogenaceae</taxon>
        <taxon>Desulfurispira</taxon>
    </lineage>
</organism>
<accession>A0A7W7Y2C1</accession>
<sequence length="155" mass="17240">MKKILVLFAIIAITFGSTPLWASESELIENRNKMLQEARASVPQISVQDLYKMIEEGQEFVLIDVRDPDEIPNGIVEYENSYQISRGKVEFAAPSRFAKDDPIIVMCLTGGRSSFASQALHDMGYTNVKNVQGGITRWLRAGYPITNPLGSLVSD</sequence>
<evidence type="ECO:0000313" key="2">
    <source>
        <dbReference type="EMBL" id="MBB5020810.1"/>
    </source>
</evidence>